<dbReference type="Gene3D" id="1.25.40.10">
    <property type="entry name" value="Tetratricopeptide repeat domain"/>
    <property type="match status" value="2"/>
</dbReference>
<protein>
    <recommendedName>
        <fullName evidence="6">Tetratricopeptide repeat protein</fullName>
    </recommendedName>
</protein>
<reference evidence="4 5" key="1">
    <citation type="submission" date="2014-07" db="EMBL/GenBank/DDBJ databases">
        <title>Comparative analysis of Nitrosococcus oceani genome inventories of strains from Pacific and Atlantic gyres.</title>
        <authorList>
            <person name="Lim C.K."/>
            <person name="Wang L."/>
            <person name="Sayavedra-Soto L.A."/>
            <person name="Klotz M.G."/>
        </authorList>
    </citation>
    <scope>NUCLEOTIDE SEQUENCE [LARGE SCALE GENOMIC DNA]</scope>
    <source>
        <strain evidence="4 5">C-27</strain>
    </source>
</reference>
<feature type="region of interest" description="Disordered" evidence="3">
    <location>
        <begin position="336"/>
        <end position="356"/>
    </location>
</feature>
<accession>A0A0E2ZAE8</accession>
<dbReference type="InterPro" id="IPR011990">
    <property type="entry name" value="TPR-like_helical_dom_sf"/>
</dbReference>
<evidence type="ECO:0000256" key="3">
    <source>
        <dbReference type="SAM" id="MobiDB-lite"/>
    </source>
</evidence>
<dbReference type="InterPro" id="IPR019734">
    <property type="entry name" value="TPR_rpt"/>
</dbReference>
<evidence type="ECO:0000313" key="5">
    <source>
        <dbReference type="Proteomes" id="UP000028839"/>
    </source>
</evidence>
<keyword evidence="1" id="KW-0677">Repeat</keyword>
<dbReference type="SUPFAM" id="SSF48452">
    <property type="entry name" value="TPR-like"/>
    <property type="match status" value="1"/>
</dbReference>
<dbReference type="Proteomes" id="UP000028839">
    <property type="component" value="Unassembled WGS sequence"/>
</dbReference>
<dbReference type="Pfam" id="PF13374">
    <property type="entry name" value="TPR_10"/>
    <property type="match status" value="2"/>
</dbReference>
<dbReference type="EMBL" id="JPGN01000011">
    <property type="protein sequence ID" value="KFI20690.1"/>
    <property type="molecule type" value="Genomic_DNA"/>
</dbReference>
<comment type="caution">
    <text evidence="4">The sequence shown here is derived from an EMBL/GenBank/DDBJ whole genome shotgun (WGS) entry which is preliminary data.</text>
</comment>
<dbReference type="HOGENOM" id="CLU_735355_0_0_6"/>
<dbReference type="OrthoDB" id="5751163at2"/>
<sequence>MPSEAVPLQLTRIQALEDVLRQLKDEKPELVASLQGELGNALATSSMGSSRAYNLEQAIQAYQAALEIRTRNDFPEQWATTQHNLGNAYGKRIRGVGAENLEKAIQAYQAALEIRTRNDFPEQWAMTQHNLGNAYGKRIRGAQAENLERALEAYEAALTIYTRDAFPEDWAMTQHSLGNAYRDRIRSAGAENLERALEAYGEAARIYTTDTNPEAARQVRLGQSAALLKAGRWQAALDASEEGLAASRILFDISLHDPEVREREIGTSEMLYAHCAFAQAQLGRPDKALAILEEGRARELRYRAGRDRADLEDLPEQRRAAFLQAAQRVRDLEAEWRRPEEERPADLADKTRQARQGLEQEAQQIRVLKPNFLRASVDLHDIRAVLPGQDAALVEFAVTEAGTLALVLPAGQGALKRSGWRA</sequence>
<evidence type="ECO:0008006" key="6">
    <source>
        <dbReference type="Google" id="ProtNLM"/>
    </source>
</evidence>
<proteinExistence type="predicted"/>
<gene>
    <name evidence="4" type="ORF">IB75_01940</name>
</gene>
<name>A0A0E2ZAE8_9GAMM</name>
<keyword evidence="2" id="KW-0802">TPR repeat</keyword>
<evidence type="ECO:0000313" key="4">
    <source>
        <dbReference type="EMBL" id="KFI20690.1"/>
    </source>
</evidence>
<evidence type="ECO:0000256" key="1">
    <source>
        <dbReference type="ARBA" id="ARBA00022737"/>
    </source>
</evidence>
<dbReference type="SMART" id="SM00028">
    <property type="entry name" value="TPR"/>
    <property type="match status" value="4"/>
</dbReference>
<dbReference type="PANTHER" id="PTHR45641:SF19">
    <property type="entry name" value="NEPHROCYSTIN-3"/>
    <property type="match status" value="1"/>
</dbReference>
<dbReference type="PANTHER" id="PTHR45641">
    <property type="entry name" value="TETRATRICOPEPTIDE REPEAT PROTEIN (AFU_ORTHOLOGUE AFUA_6G03870)"/>
    <property type="match status" value="1"/>
</dbReference>
<feature type="compositionally biased region" description="Basic and acidic residues" evidence="3">
    <location>
        <begin position="336"/>
        <end position="352"/>
    </location>
</feature>
<organism evidence="4 5">
    <name type="scientific">Nitrosococcus oceani C-27</name>
    <dbReference type="NCBI Taxonomy" id="314279"/>
    <lineage>
        <taxon>Bacteria</taxon>
        <taxon>Pseudomonadati</taxon>
        <taxon>Pseudomonadota</taxon>
        <taxon>Gammaproteobacteria</taxon>
        <taxon>Chromatiales</taxon>
        <taxon>Chromatiaceae</taxon>
        <taxon>Nitrosococcus</taxon>
    </lineage>
</organism>
<dbReference type="AlphaFoldDB" id="A0A0E2ZAE8"/>
<evidence type="ECO:0000256" key="2">
    <source>
        <dbReference type="ARBA" id="ARBA00022803"/>
    </source>
</evidence>